<evidence type="ECO:0000313" key="1">
    <source>
        <dbReference type="EMBL" id="KAA5609689.1"/>
    </source>
</evidence>
<dbReference type="AlphaFoldDB" id="A0A5M6IP62"/>
<proteinExistence type="predicted"/>
<protein>
    <submittedName>
        <fullName evidence="1">Uncharacterized protein</fullName>
    </submittedName>
</protein>
<reference evidence="1 2" key="1">
    <citation type="submission" date="2019-09" db="EMBL/GenBank/DDBJ databases">
        <title>Genome sequence of Rhodovastum atsumiense, a diverse member of the Acetobacteraceae family of non-sulfur purple photosynthetic bacteria.</title>
        <authorList>
            <person name="Meyer T."/>
            <person name="Kyndt J."/>
        </authorList>
    </citation>
    <scope>NUCLEOTIDE SEQUENCE [LARGE SCALE GENOMIC DNA]</scope>
    <source>
        <strain evidence="1 2">DSM 21279</strain>
    </source>
</reference>
<sequence>MTKSLVELVNEVEGTRSALADHEAQAAAVSRQLRTRIGELQTEIRCLEAGIDLAKVALAETVLYVHGEFDRAGEDRDGARQDAINWFAACQPATGYGSLRHEYFGTKSYDRWRGQRSNHEYGYGPRHGSIIFEIGLLASARKRDLTADEREAAVYYLVHLSAIQAAAKAAKQGAA</sequence>
<organism evidence="1 2">
    <name type="scientific">Rhodovastum atsumiense</name>
    <dbReference type="NCBI Taxonomy" id="504468"/>
    <lineage>
        <taxon>Bacteria</taxon>
        <taxon>Pseudomonadati</taxon>
        <taxon>Pseudomonadota</taxon>
        <taxon>Alphaproteobacteria</taxon>
        <taxon>Acetobacterales</taxon>
        <taxon>Acetobacteraceae</taxon>
        <taxon>Rhodovastum</taxon>
    </lineage>
</organism>
<evidence type="ECO:0000313" key="2">
    <source>
        <dbReference type="Proteomes" id="UP000325255"/>
    </source>
</evidence>
<dbReference type="EMBL" id="VWPK01000046">
    <property type="protein sequence ID" value="KAA5609689.1"/>
    <property type="molecule type" value="Genomic_DNA"/>
</dbReference>
<dbReference type="RefSeq" id="WP_150043337.1">
    <property type="nucleotide sequence ID" value="NZ_OW485608.1"/>
</dbReference>
<name>A0A5M6IP62_9PROT</name>
<comment type="caution">
    <text evidence="1">The sequence shown here is derived from an EMBL/GenBank/DDBJ whole genome shotgun (WGS) entry which is preliminary data.</text>
</comment>
<keyword evidence="2" id="KW-1185">Reference proteome</keyword>
<dbReference type="OrthoDB" id="7672577at2"/>
<dbReference type="Proteomes" id="UP000325255">
    <property type="component" value="Unassembled WGS sequence"/>
</dbReference>
<gene>
    <name evidence="1" type="ORF">F1189_23300</name>
</gene>
<accession>A0A5M6IP62</accession>